<feature type="domain" description="Sulfatase-modifying factor enzyme-like" evidence="1">
    <location>
        <begin position="435"/>
        <end position="659"/>
    </location>
</feature>
<dbReference type="Pfam" id="PF03781">
    <property type="entry name" value="FGE-sulfatase"/>
    <property type="match status" value="1"/>
</dbReference>
<dbReference type="Gene3D" id="3.90.1580.10">
    <property type="entry name" value="paralog of FGE (formylglycine-generating enzyme)"/>
    <property type="match status" value="1"/>
</dbReference>
<dbReference type="InterPro" id="IPR016187">
    <property type="entry name" value="CTDL_fold"/>
</dbReference>
<protein>
    <recommendedName>
        <fullName evidence="1">Sulfatase-modifying factor enzyme-like domain-containing protein</fullName>
    </recommendedName>
</protein>
<evidence type="ECO:0000259" key="1">
    <source>
        <dbReference type="Pfam" id="PF03781"/>
    </source>
</evidence>
<dbReference type="GO" id="GO:0120147">
    <property type="term" value="F:formylglycine-generating oxidase activity"/>
    <property type="evidence" value="ECO:0007669"/>
    <property type="project" value="TreeGrafter"/>
</dbReference>
<dbReference type="PANTHER" id="PTHR23150">
    <property type="entry name" value="SULFATASE MODIFYING FACTOR 1, 2"/>
    <property type="match status" value="1"/>
</dbReference>
<dbReference type="PANTHER" id="PTHR23150:SF19">
    <property type="entry name" value="FORMYLGLYCINE-GENERATING ENZYME"/>
    <property type="match status" value="1"/>
</dbReference>
<dbReference type="AlphaFoldDB" id="A0A6B2KXM6"/>
<dbReference type="EMBL" id="GIBP01000520">
    <property type="protein sequence ID" value="NDV29489.1"/>
    <property type="molecule type" value="Transcribed_RNA"/>
</dbReference>
<dbReference type="InterPro" id="IPR042095">
    <property type="entry name" value="SUMF_sf"/>
</dbReference>
<proteinExistence type="predicted"/>
<dbReference type="SUPFAM" id="SSF56436">
    <property type="entry name" value="C-type lectin-like"/>
    <property type="match status" value="1"/>
</dbReference>
<reference evidence="2" key="1">
    <citation type="journal article" date="2020" name="J. Eukaryot. Microbiol.">
        <title>De novo Sequencing, Assembly and Annotation of the Transcriptome for the Free-Living Testate Amoeba Arcella intermedia.</title>
        <authorList>
            <person name="Ribeiro G.M."/>
            <person name="Porfirio-Sousa A.L."/>
            <person name="Maurer-Alcala X.X."/>
            <person name="Katz L.A."/>
            <person name="Lahr D.J.G."/>
        </authorList>
    </citation>
    <scope>NUCLEOTIDE SEQUENCE</scope>
</reference>
<dbReference type="InterPro" id="IPR051043">
    <property type="entry name" value="Sulfatase_Mod_Factor_Kinase"/>
</dbReference>
<name>A0A6B2KXM6_9EUKA</name>
<sequence>MMNWKKVNYVALGINESFYDLPELQWAKTSYIQPQMMIHERLFYDPETMSYTVSKYLSDLKSRYGGIDSVLLWQSYPNIGVDNRNQFEMIRDLPGYPDQVRDMIEQFHQQGVKVLLPYNPWDQGTEAENFSDDVTIANICKEVNADGFNGDTMDVISEPFFTSSLNINHPIALEPENQHLPTQNLNWEVLGWAYWEYPTQPCVSSLKYLIPRHNVNVCNRWATDHTNDLQYAFFNGVGFESWENIWGIWNQMVPRDAEALRRISAILRYFSVLFSTQYWEPHTPLLQGDNGAYASKFPSQDGSTILWTIVNRSPKNLTGPQINITHSSMYYYDVYNGVPLVPSTINGYDILSFFLEANGFGAVVAFTSPPSSDFFNFLKMMNQYSTHPLAWYSNQWVYLPQQMVPNPPTPPFPSAPGMIQIPSANFIFSVQGSEIEGGEWKGLDVQYPWESYPYRNHLSTVPINRFLIDEYPVTNRDFYSFLQATHYTPKDNHNFLKDWTNNQYPTGWEKKPVTWVSIEDARAYCSARIPEARLPNEWEWQYAAQGTDSRVYPWGNTWDPSKVPTPNKGRKATFPDDVDAHPEGASPFGVQDLVGNVYQWTNEFVDDHTRAAVIRGGNYINPQGSFWYEHQTYNLTLHTKYLLMAPSLDRSGGIGFRCVVDTPNSPPPTCTSNICGSMIAPLENIDLTKDGSLGWTHWGLTDPNSIITKVDGIKITASTIGGTPLQYSNNPNWYTWTDGYPVPQATNTSTGVFVSGKGNGFQITVPATTEFQTLHLYVGVWESKASITVQLSDGSAYWSDNSLQNALGTLNTEYIIQFRANTPGVLTVNYIQTDTEGNITLQSATLSK</sequence>
<accession>A0A6B2KXM6</accession>
<dbReference type="InterPro" id="IPR005532">
    <property type="entry name" value="SUMF_dom"/>
</dbReference>
<evidence type="ECO:0000313" key="2">
    <source>
        <dbReference type="EMBL" id="NDV29489.1"/>
    </source>
</evidence>
<organism evidence="2">
    <name type="scientific">Arcella intermedia</name>
    <dbReference type="NCBI Taxonomy" id="1963864"/>
    <lineage>
        <taxon>Eukaryota</taxon>
        <taxon>Amoebozoa</taxon>
        <taxon>Tubulinea</taxon>
        <taxon>Elardia</taxon>
        <taxon>Arcellinida</taxon>
        <taxon>Sphaerothecina</taxon>
        <taxon>Arcellidae</taxon>
        <taxon>Arcella</taxon>
    </lineage>
</organism>